<reference evidence="9" key="1">
    <citation type="journal article" date="2016" name="Nat. Genet.">
        <title>A high-quality carrot genome assembly provides new insights into carotenoid accumulation and asterid genome evolution.</title>
        <authorList>
            <person name="Iorizzo M."/>
            <person name="Ellison S."/>
            <person name="Senalik D."/>
            <person name="Zeng P."/>
            <person name="Satapoomin P."/>
            <person name="Huang J."/>
            <person name="Bowman M."/>
            <person name="Iovene M."/>
            <person name="Sanseverino W."/>
            <person name="Cavagnaro P."/>
            <person name="Yildiz M."/>
            <person name="Macko-Podgorni A."/>
            <person name="Moranska E."/>
            <person name="Grzebelus E."/>
            <person name="Grzebelus D."/>
            <person name="Ashrafi H."/>
            <person name="Zheng Z."/>
            <person name="Cheng S."/>
            <person name="Spooner D."/>
            <person name="Van Deynze A."/>
            <person name="Simon P."/>
        </authorList>
    </citation>
    <scope>NUCLEOTIDE SEQUENCE</scope>
    <source>
        <tissue evidence="9">Leaf</tissue>
    </source>
</reference>
<dbReference type="Pfam" id="PF13912">
    <property type="entry name" value="zf-C2H2_6"/>
    <property type="match status" value="2"/>
</dbReference>
<protein>
    <submittedName>
        <fullName evidence="9">Uncharacterized protein</fullName>
    </submittedName>
</protein>
<evidence type="ECO:0000256" key="4">
    <source>
        <dbReference type="ARBA" id="ARBA00022771"/>
    </source>
</evidence>
<dbReference type="Gramene" id="KZM84908">
    <property type="protein sequence ID" value="KZM84908"/>
    <property type="gene ID" value="DCAR_027670"/>
</dbReference>
<evidence type="ECO:0000256" key="1">
    <source>
        <dbReference type="ARBA" id="ARBA00004123"/>
    </source>
</evidence>
<keyword evidence="7" id="KW-0804">Transcription</keyword>
<proteinExistence type="predicted"/>
<dbReference type="AlphaFoldDB" id="A0A175YP66"/>
<comment type="subcellular location">
    <subcellularLocation>
        <location evidence="1">Nucleus</location>
    </subcellularLocation>
</comment>
<organism evidence="9 10">
    <name type="scientific">Daucus carota subsp. sativus</name>
    <name type="common">Carrot</name>
    <dbReference type="NCBI Taxonomy" id="79200"/>
    <lineage>
        <taxon>Eukaryota</taxon>
        <taxon>Viridiplantae</taxon>
        <taxon>Streptophyta</taxon>
        <taxon>Embryophyta</taxon>
        <taxon>Tracheophyta</taxon>
        <taxon>Spermatophyta</taxon>
        <taxon>Magnoliopsida</taxon>
        <taxon>eudicotyledons</taxon>
        <taxon>Gunneridae</taxon>
        <taxon>Pentapetalae</taxon>
        <taxon>asterids</taxon>
        <taxon>campanulids</taxon>
        <taxon>Apiales</taxon>
        <taxon>Apiaceae</taxon>
        <taxon>Apioideae</taxon>
        <taxon>Scandiceae</taxon>
        <taxon>Daucinae</taxon>
        <taxon>Daucus</taxon>
        <taxon>Daucus sect. Daucus</taxon>
    </lineage>
</organism>
<dbReference type="KEGG" id="dcr:108197827"/>
<keyword evidence="6" id="KW-0805">Transcription regulation</keyword>
<keyword evidence="5" id="KW-0862">Zinc</keyword>
<evidence type="ECO:0000313" key="10">
    <source>
        <dbReference type="Proteomes" id="UP000077755"/>
    </source>
</evidence>
<dbReference type="InterPro" id="IPR036236">
    <property type="entry name" value="Znf_C2H2_sf"/>
</dbReference>
<accession>A0A175YP66</accession>
<dbReference type="Proteomes" id="UP000077755">
    <property type="component" value="Chromosome 8"/>
</dbReference>
<evidence type="ECO:0000256" key="8">
    <source>
        <dbReference type="ARBA" id="ARBA00023242"/>
    </source>
</evidence>
<evidence type="ECO:0000256" key="6">
    <source>
        <dbReference type="ARBA" id="ARBA00023015"/>
    </source>
</evidence>
<dbReference type="GO" id="GO:0005634">
    <property type="term" value="C:nucleus"/>
    <property type="evidence" value="ECO:0007669"/>
    <property type="project" value="UniProtKB-SubCell"/>
</dbReference>
<evidence type="ECO:0000256" key="5">
    <source>
        <dbReference type="ARBA" id="ARBA00022833"/>
    </source>
</evidence>
<dbReference type="PROSITE" id="PS51153">
    <property type="entry name" value="RPW8"/>
    <property type="match status" value="1"/>
</dbReference>
<gene>
    <name evidence="9" type="ORF">DCAR_0831819</name>
</gene>
<dbReference type="SMR" id="A0A175YP66"/>
<dbReference type="SUPFAM" id="SSF57667">
    <property type="entry name" value="beta-beta-alpha zinc fingers"/>
    <property type="match status" value="1"/>
</dbReference>
<keyword evidence="2" id="KW-0479">Metal-binding</keyword>
<dbReference type="PROSITE" id="PS50157">
    <property type="entry name" value="ZINC_FINGER_C2H2_2"/>
    <property type="match status" value="1"/>
</dbReference>
<evidence type="ECO:0000256" key="7">
    <source>
        <dbReference type="ARBA" id="ARBA00023163"/>
    </source>
</evidence>
<dbReference type="Pfam" id="PF05659">
    <property type="entry name" value="RPW8"/>
    <property type="match status" value="1"/>
</dbReference>
<keyword evidence="4" id="KW-0863">Zinc-finger</keyword>
<dbReference type="InterPro" id="IPR013087">
    <property type="entry name" value="Znf_C2H2_type"/>
</dbReference>
<dbReference type="GO" id="GO:0008270">
    <property type="term" value="F:zinc ion binding"/>
    <property type="evidence" value="ECO:0007669"/>
    <property type="project" value="UniProtKB-KW"/>
</dbReference>
<dbReference type="PANTHER" id="PTHR26374:SF471">
    <property type="entry name" value="OS03G0279700 PROTEIN"/>
    <property type="match status" value="1"/>
</dbReference>
<dbReference type="InterPro" id="IPR008808">
    <property type="entry name" value="Powdery_mildew-R_dom"/>
</dbReference>
<name>A0A175YP66_DAUCS</name>
<evidence type="ECO:0000313" key="9">
    <source>
        <dbReference type="EMBL" id="WOH12317.1"/>
    </source>
</evidence>
<keyword evidence="10" id="KW-1185">Reference proteome</keyword>
<reference evidence="9" key="2">
    <citation type="submission" date="2022-03" db="EMBL/GenBank/DDBJ databases">
        <title>Draft title - Genomic analysis of global carrot germplasm unveils the trajectory of domestication and the origin of high carotenoid orange carrot.</title>
        <authorList>
            <person name="Iorizzo M."/>
            <person name="Ellison S."/>
            <person name="Senalik D."/>
            <person name="Macko-Podgorni A."/>
            <person name="Grzebelus D."/>
            <person name="Bostan H."/>
            <person name="Rolling W."/>
            <person name="Curaba J."/>
            <person name="Simon P."/>
        </authorList>
    </citation>
    <scope>NUCLEOTIDE SEQUENCE</scope>
    <source>
        <tissue evidence="9">Leaf</tissue>
    </source>
</reference>
<evidence type="ECO:0000256" key="2">
    <source>
        <dbReference type="ARBA" id="ARBA00022723"/>
    </source>
</evidence>
<sequence>MAFIADAAMGSAISELLKVVIHVVKQTLHFKTDLKNLRKTLESVKLVSDELEKLHKVLDRPKEETERFIEQLTRGLELVHKCGAINKWNFPKQYTHSRKLVDLDKSIVKFFNIDVQGLVAVNTFKTLIGVTQNNDKLDRLLGYIENDTDSVFGADFELNSILDANGDELSGLGTVTVTDLAGGIVELKDDTWIATTLTEMPCHHPHIYQTRVFECKTCNKQFSTFQALGGHRTAHIKLIRHVRLNNLKDHVESSSANPRVHDQGPFSGPEFATGEALGGHMRRHRGGGGDNPTVNEKMNHHIPVVKKSRSRRIICLDVNVTPFEHDSIDWGSSNSSG</sequence>
<evidence type="ECO:0000256" key="3">
    <source>
        <dbReference type="ARBA" id="ARBA00022737"/>
    </source>
</evidence>
<dbReference type="PANTHER" id="PTHR26374">
    <property type="entry name" value="ZINC FINGER PROTEIN ZAT5"/>
    <property type="match status" value="1"/>
</dbReference>
<dbReference type="EMBL" id="CP093350">
    <property type="protein sequence ID" value="WOH12317.1"/>
    <property type="molecule type" value="Genomic_DNA"/>
</dbReference>
<dbReference type="PROSITE" id="PS00028">
    <property type="entry name" value="ZINC_FINGER_C2H2_1"/>
    <property type="match status" value="1"/>
</dbReference>
<dbReference type="OrthoDB" id="1097453at2759"/>
<keyword evidence="3" id="KW-0677">Repeat</keyword>
<keyword evidence="8" id="KW-0539">Nucleus</keyword>